<dbReference type="GO" id="GO:0009279">
    <property type="term" value="C:cell outer membrane"/>
    <property type="evidence" value="ECO:0007669"/>
    <property type="project" value="UniProtKB-SubCell"/>
</dbReference>
<name>A0A371RHB7_9PROT</name>
<evidence type="ECO:0000256" key="3">
    <source>
        <dbReference type="ARBA" id="ARBA00022448"/>
    </source>
</evidence>
<keyword evidence="6" id="KW-0472">Membrane</keyword>
<dbReference type="AlphaFoldDB" id="A0A371RHB7"/>
<dbReference type="EMBL" id="QUQO01000001">
    <property type="protein sequence ID" value="RFB04839.1"/>
    <property type="molecule type" value="Genomic_DNA"/>
</dbReference>
<keyword evidence="5" id="KW-0812">Transmembrane</keyword>
<evidence type="ECO:0000256" key="5">
    <source>
        <dbReference type="ARBA" id="ARBA00022692"/>
    </source>
</evidence>
<comment type="similarity">
    <text evidence="2">Belongs to the outer membrane factor (OMF) (TC 1.B.17) family.</text>
</comment>
<evidence type="ECO:0000256" key="2">
    <source>
        <dbReference type="ARBA" id="ARBA00007613"/>
    </source>
</evidence>
<dbReference type="InParanoid" id="A0A371RHB7"/>
<gene>
    <name evidence="8" type="ORF">DX908_05815</name>
</gene>
<evidence type="ECO:0000313" key="8">
    <source>
        <dbReference type="EMBL" id="RFB04839.1"/>
    </source>
</evidence>
<protein>
    <recommendedName>
        <fullName evidence="10">TolC family protein</fullName>
    </recommendedName>
</protein>
<evidence type="ECO:0000256" key="4">
    <source>
        <dbReference type="ARBA" id="ARBA00022452"/>
    </source>
</evidence>
<comment type="subcellular location">
    <subcellularLocation>
        <location evidence="1">Cell outer membrane</location>
    </subcellularLocation>
</comment>
<dbReference type="PANTHER" id="PTHR30026">
    <property type="entry name" value="OUTER MEMBRANE PROTEIN TOLC"/>
    <property type="match status" value="1"/>
</dbReference>
<evidence type="ECO:0000256" key="6">
    <source>
        <dbReference type="ARBA" id="ARBA00023136"/>
    </source>
</evidence>
<reference evidence="8 9" key="1">
    <citation type="submission" date="2018-08" db="EMBL/GenBank/DDBJ databases">
        <title>Parvularcula sp. SM1705, isolated from surface water of the South Sea China.</title>
        <authorList>
            <person name="Sun L."/>
        </authorList>
    </citation>
    <scope>NUCLEOTIDE SEQUENCE [LARGE SCALE GENOMIC DNA]</scope>
    <source>
        <strain evidence="8 9">SM1705</strain>
    </source>
</reference>
<evidence type="ECO:0000256" key="7">
    <source>
        <dbReference type="ARBA" id="ARBA00023237"/>
    </source>
</evidence>
<dbReference type="GO" id="GO:1990281">
    <property type="term" value="C:efflux pump complex"/>
    <property type="evidence" value="ECO:0007669"/>
    <property type="project" value="TreeGrafter"/>
</dbReference>
<dbReference type="PANTHER" id="PTHR30026:SF20">
    <property type="entry name" value="OUTER MEMBRANE PROTEIN TOLC"/>
    <property type="match status" value="1"/>
</dbReference>
<keyword evidence="9" id="KW-1185">Reference proteome</keyword>
<evidence type="ECO:0000313" key="9">
    <source>
        <dbReference type="Proteomes" id="UP000264589"/>
    </source>
</evidence>
<accession>A0A371RHB7</accession>
<proteinExistence type="inferred from homology"/>
<evidence type="ECO:0000256" key="1">
    <source>
        <dbReference type="ARBA" id="ARBA00004442"/>
    </source>
</evidence>
<dbReference type="InterPro" id="IPR003423">
    <property type="entry name" value="OMP_efflux"/>
</dbReference>
<organism evidence="8 9">
    <name type="scientific">Parvularcula marina</name>
    <dbReference type="NCBI Taxonomy" id="2292771"/>
    <lineage>
        <taxon>Bacteria</taxon>
        <taxon>Pseudomonadati</taxon>
        <taxon>Pseudomonadota</taxon>
        <taxon>Alphaproteobacteria</taxon>
        <taxon>Parvularculales</taxon>
        <taxon>Parvularculaceae</taxon>
        <taxon>Parvularcula</taxon>
    </lineage>
</organism>
<dbReference type="GO" id="GO:0015562">
    <property type="term" value="F:efflux transmembrane transporter activity"/>
    <property type="evidence" value="ECO:0007669"/>
    <property type="project" value="InterPro"/>
</dbReference>
<dbReference type="GO" id="GO:0015288">
    <property type="term" value="F:porin activity"/>
    <property type="evidence" value="ECO:0007669"/>
    <property type="project" value="TreeGrafter"/>
</dbReference>
<dbReference type="SUPFAM" id="SSF56954">
    <property type="entry name" value="Outer membrane efflux proteins (OEP)"/>
    <property type="match status" value="1"/>
</dbReference>
<dbReference type="Proteomes" id="UP000264589">
    <property type="component" value="Unassembled WGS sequence"/>
</dbReference>
<comment type="caution">
    <text evidence="8">The sequence shown here is derived from an EMBL/GenBank/DDBJ whole genome shotgun (WGS) entry which is preliminary data.</text>
</comment>
<evidence type="ECO:0008006" key="10">
    <source>
        <dbReference type="Google" id="ProtNLM"/>
    </source>
</evidence>
<dbReference type="Gene3D" id="1.20.1600.10">
    <property type="entry name" value="Outer membrane efflux proteins (OEP)"/>
    <property type="match status" value="1"/>
</dbReference>
<dbReference type="Pfam" id="PF02321">
    <property type="entry name" value="OEP"/>
    <property type="match status" value="2"/>
</dbReference>
<sequence>MATPVRERQQLEFLMRHLAILMPVLMAGLSVATAQPLSVAVEEGLASNPALAADTARLEAAREAIVQARAQGLPNVEIMGSSTYSEGSFDPGDEAEAAIASVFSSPMGDGGMDEMGPDLADSFGPGDGRVSNQAQIAVTQPIFTGFQILNGIREAQASVEAASARLDCVRQGYAYQIADAYLRVVSAEAEIRAVEKSVQSLMQAHRATEVSFEAGQSTRTDVALAQSRLAAVRAQLAGAQADAIAARQAFAVVGGDGIQNFVLPETGAAVPASVDEAMSIAVREHPELAAAALDRDAAQAAVKGARGSRAPKVQLRGAYSYAEGQFFEGDRSSNASIAAEVQVPLFEGGAISSRIRQARAEDRAARFAETDTLRRVTADIQTAMAGYQASLRAAEAASARLEAAELAWRGVQLEREVGQRSVLDVLRVEEDLLAAQVGDVNAKAQVIRASWQVAFATGTLAAE</sequence>
<keyword evidence="7" id="KW-0998">Cell outer membrane</keyword>
<dbReference type="InterPro" id="IPR051906">
    <property type="entry name" value="TolC-like"/>
</dbReference>
<keyword evidence="4" id="KW-1134">Transmembrane beta strand</keyword>
<keyword evidence="3" id="KW-0813">Transport</keyword>